<protein>
    <submittedName>
        <fullName evidence="2">Uncharacterized protein</fullName>
    </submittedName>
</protein>
<comment type="caution">
    <text evidence="2">The sequence shown here is derived from an EMBL/GenBank/DDBJ whole genome shotgun (WGS) entry which is preliminary data.</text>
</comment>
<sequence>MTQIAELERRIAAALDRVARSAKALSVPPPAPAPAAAPEPADASAELEALRAALAAEKATNAQLSERVNSVRQRQESSVTQMERRMARLTEQLDLQSLEMLRLKKANAKLMEANAALREAQVTGTPESAVLNRSLSAELEALQAERRAEMAEMEEILAEIRPLLNEEPRHV</sequence>
<feature type="region of interest" description="Disordered" evidence="1">
    <location>
        <begin position="24"/>
        <end position="44"/>
    </location>
</feature>
<accession>A0A7Z0KX78</accession>
<dbReference type="AlphaFoldDB" id="A0A7Z0KX78"/>
<evidence type="ECO:0000313" key="3">
    <source>
        <dbReference type="Proteomes" id="UP000529417"/>
    </source>
</evidence>
<keyword evidence="3" id="KW-1185">Reference proteome</keyword>
<evidence type="ECO:0000313" key="2">
    <source>
        <dbReference type="EMBL" id="NYS23421.1"/>
    </source>
</evidence>
<proteinExistence type="predicted"/>
<evidence type="ECO:0000256" key="1">
    <source>
        <dbReference type="SAM" id="MobiDB-lite"/>
    </source>
</evidence>
<dbReference type="RefSeq" id="WP_179904129.1">
    <property type="nucleotide sequence ID" value="NZ_JACBXS010000001.1"/>
</dbReference>
<dbReference type="Proteomes" id="UP000529417">
    <property type="component" value="Unassembled WGS sequence"/>
</dbReference>
<reference evidence="2 3" key="1">
    <citation type="journal article" date="2000" name="Arch. Microbiol.">
        <title>Rhodobaca bogoriensis gen. nov. and sp. nov., an alkaliphilic purple nonsulfur bacterium from African Rift Valley soda lakes.</title>
        <authorList>
            <person name="Milford A.D."/>
            <person name="Achenbach L.A."/>
            <person name="Jung D.O."/>
            <person name="Madigan M.T."/>
        </authorList>
    </citation>
    <scope>NUCLEOTIDE SEQUENCE [LARGE SCALE GENOMIC DNA]</scope>
    <source>
        <strain evidence="2 3">2376</strain>
    </source>
</reference>
<feature type="compositionally biased region" description="Pro residues" evidence="1">
    <location>
        <begin position="27"/>
        <end position="37"/>
    </location>
</feature>
<dbReference type="EMBL" id="JACBXS010000001">
    <property type="protein sequence ID" value="NYS23421.1"/>
    <property type="molecule type" value="Genomic_DNA"/>
</dbReference>
<name>A0A7Z0KX78_9RHOB</name>
<organism evidence="2 3">
    <name type="scientific">Rhabdonatronobacter sediminivivens</name>
    <dbReference type="NCBI Taxonomy" id="2743469"/>
    <lineage>
        <taxon>Bacteria</taxon>
        <taxon>Pseudomonadati</taxon>
        <taxon>Pseudomonadota</taxon>
        <taxon>Alphaproteobacteria</taxon>
        <taxon>Rhodobacterales</taxon>
        <taxon>Paracoccaceae</taxon>
        <taxon>Rhabdonatronobacter</taxon>
    </lineage>
</organism>
<gene>
    <name evidence="2" type="ORF">HUK65_00335</name>
</gene>